<proteinExistence type="predicted"/>
<reference evidence="2" key="1">
    <citation type="journal article" date="2019" name="Int. J. Syst. Evol. Microbiol.">
        <title>The Global Catalogue of Microorganisms (GCM) 10K type strain sequencing project: providing services to taxonomists for standard genome sequencing and annotation.</title>
        <authorList>
            <consortium name="The Broad Institute Genomics Platform"/>
            <consortium name="The Broad Institute Genome Sequencing Center for Infectious Disease"/>
            <person name="Wu L."/>
            <person name="Ma J."/>
        </authorList>
    </citation>
    <scope>NUCLEOTIDE SEQUENCE [LARGE SCALE GENOMIC DNA]</scope>
    <source>
        <strain evidence="2">CGMCC 1.15905</strain>
    </source>
</reference>
<organism evidence="1 2">
    <name type="scientific">Arenimonas soli</name>
    <dbReference type="NCBI Taxonomy" id="2269504"/>
    <lineage>
        <taxon>Bacteria</taxon>
        <taxon>Pseudomonadati</taxon>
        <taxon>Pseudomonadota</taxon>
        <taxon>Gammaproteobacteria</taxon>
        <taxon>Lysobacterales</taxon>
        <taxon>Lysobacteraceae</taxon>
        <taxon>Arenimonas</taxon>
    </lineage>
</organism>
<keyword evidence="2" id="KW-1185">Reference proteome</keyword>
<sequence length="133" mass="15266">MAKRGRPKADNKERDRAVVFRVVKAIFDRRGVNVALRDRAEVGGRLRKQPAASAYKIAREELWKFDGIRLSLGSIERIFKAGKDEFIGEGDIARRLRDRTAYLKRCRERGLVRRDDGPALPGPRVRIRNRPGN</sequence>
<name>A0ABQ1HB56_9GAMM</name>
<accession>A0ABQ1HB56</accession>
<protein>
    <submittedName>
        <fullName evidence="1">Uncharacterized protein</fullName>
    </submittedName>
</protein>
<gene>
    <name evidence="1" type="ORF">GCM10011521_04100</name>
</gene>
<evidence type="ECO:0000313" key="2">
    <source>
        <dbReference type="Proteomes" id="UP000623419"/>
    </source>
</evidence>
<evidence type="ECO:0000313" key="1">
    <source>
        <dbReference type="EMBL" id="GGA69067.1"/>
    </source>
</evidence>
<dbReference type="Proteomes" id="UP000623419">
    <property type="component" value="Unassembled WGS sequence"/>
</dbReference>
<dbReference type="EMBL" id="BMKC01000001">
    <property type="protein sequence ID" value="GGA69067.1"/>
    <property type="molecule type" value="Genomic_DNA"/>
</dbReference>
<comment type="caution">
    <text evidence="1">The sequence shown here is derived from an EMBL/GenBank/DDBJ whole genome shotgun (WGS) entry which is preliminary data.</text>
</comment>